<dbReference type="RefSeq" id="WP_378406131.1">
    <property type="nucleotide sequence ID" value="NZ_JBHTCS010000017.1"/>
</dbReference>
<sequence length="286" mass="29809">MAATEHPVAALAVPAAAEPAVAPDKPNMFTHFFAEMGQLFVFTVRVALAALTSLRHRRLAWRECIDQMWFLAHVTTVASALVMIPLGVGVALQIGSLADQIGAGAYSGAVVAFLIIGQAGPLVCALIIAGVGGSAICADLGARTIREEIDALEVLGLPVLERLVVPRMIAIAVVCVLLNSIVLVIGLGASLLVHVLILDGNAQSFLRNVVQFSQPADFVVSGLKAVAFALISGIVASFRGLTVKKGAQGVGDAVNETVVLSFILVFIANLAITQFYPLFVSVKGAY</sequence>
<protein>
    <submittedName>
        <fullName evidence="2">MlaE family ABC transporter permease</fullName>
    </submittedName>
</protein>
<dbReference type="InterPro" id="IPR030802">
    <property type="entry name" value="Permease_MalE"/>
</dbReference>
<comment type="caution">
    <text evidence="2">The sequence shown here is derived from an EMBL/GenBank/DDBJ whole genome shotgun (WGS) entry which is preliminary data.</text>
</comment>
<dbReference type="Pfam" id="PF02405">
    <property type="entry name" value="MlaE"/>
    <property type="match status" value="1"/>
</dbReference>
<gene>
    <name evidence="2" type="ORF">ACFQS9_15435</name>
</gene>
<feature type="transmembrane region" description="Helical" evidence="1">
    <location>
        <begin position="169"/>
        <end position="198"/>
    </location>
</feature>
<name>A0ABW2S0H3_9NOCA</name>
<dbReference type="PANTHER" id="PTHR30188">
    <property type="entry name" value="ABC TRANSPORTER PERMEASE PROTEIN-RELATED"/>
    <property type="match status" value="1"/>
</dbReference>
<keyword evidence="1" id="KW-0472">Membrane</keyword>
<evidence type="ECO:0000313" key="2">
    <source>
        <dbReference type="EMBL" id="MFC7449286.1"/>
    </source>
</evidence>
<dbReference type="EMBL" id="JBHTCS010000017">
    <property type="protein sequence ID" value="MFC7449286.1"/>
    <property type="molecule type" value="Genomic_DNA"/>
</dbReference>
<feature type="transmembrane region" description="Helical" evidence="1">
    <location>
        <begin position="218"/>
        <end position="238"/>
    </location>
</feature>
<evidence type="ECO:0000313" key="3">
    <source>
        <dbReference type="Proteomes" id="UP001596484"/>
    </source>
</evidence>
<feature type="transmembrane region" description="Helical" evidence="1">
    <location>
        <begin position="28"/>
        <end position="48"/>
    </location>
</feature>
<proteinExistence type="predicted"/>
<feature type="transmembrane region" description="Helical" evidence="1">
    <location>
        <begin position="258"/>
        <end position="279"/>
    </location>
</feature>
<keyword evidence="3" id="KW-1185">Reference proteome</keyword>
<reference evidence="3" key="1">
    <citation type="journal article" date="2019" name="Int. J. Syst. Evol. Microbiol.">
        <title>The Global Catalogue of Microorganisms (GCM) 10K type strain sequencing project: providing services to taxonomists for standard genome sequencing and annotation.</title>
        <authorList>
            <consortium name="The Broad Institute Genomics Platform"/>
            <consortium name="The Broad Institute Genome Sequencing Center for Infectious Disease"/>
            <person name="Wu L."/>
            <person name="Ma J."/>
        </authorList>
    </citation>
    <scope>NUCLEOTIDE SEQUENCE [LARGE SCALE GENOMIC DNA]</scope>
    <source>
        <strain evidence="3">ICMP 19430</strain>
    </source>
</reference>
<dbReference type="Proteomes" id="UP001596484">
    <property type="component" value="Unassembled WGS sequence"/>
</dbReference>
<keyword evidence="1" id="KW-0812">Transmembrane</keyword>
<accession>A0ABW2S0H3</accession>
<dbReference type="PANTHER" id="PTHR30188:SF4">
    <property type="entry name" value="PROTEIN TRIGALACTOSYLDIACYLGLYCEROL 1, CHLOROPLASTIC"/>
    <property type="match status" value="1"/>
</dbReference>
<keyword evidence="1" id="KW-1133">Transmembrane helix</keyword>
<feature type="transmembrane region" description="Helical" evidence="1">
    <location>
        <begin position="69"/>
        <end position="94"/>
    </location>
</feature>
<evidence type="ECO:0000256" key="1">
    <source>
        <dbReference type="SAM" id="Phobius"/>
    </source>
</evidence>
<feature type="transmembrane region" description="Helical" evidence="1">
    <location>
        <begin position="106"/>
        <end position="136"/>
    </location>
</feature>
<organism evidence="2 3">
    <name type="scientific">Rhodococcus daqingensis</name>
    <dbReference type="NCBI Taxonomy" id="2479363"/>
    <lineage>
        <taxon>Bacteria</taxon>
        <taxon>Bacillati</taxon>
        <taxon>Actinomycetota</taxon>
        <taxon>Actinomycetes</taxon>
        <taxon>Mycobacteriales</taxon>
        <taxon>Nocardiaceae</taxon>
        <taxon>Rhodococcus</taxon>
    </lineage>
</organism>